<name>A0A1X7M0B1_9BACL</name>
<reference evidence="3 4" key="1">
    <citation type="submission" date="2017-04" db="EMBL/GenBank/DDBJ databases">
        <authorList>
            <person name="Afonso C.L."/>
            <person name="Miller P.J."/>
            <person name="Scott M.A."/>
            <person name="Spackman E."/>
            <person name="Goraichik I."/>
            <person name="Dimitrov K.M."/>
            <person name="Suarez D.L."/>
            <person name="Swayne D.E."/>
        </authorList>
    </citation>
    <scope>NUCLEOTIDE SEQUENCE [LARGE SCALE GENOMIC DNA]</scope>
    <source>
        <strain evidence="3 4">11</strain>
    </source>
</reference>
<dbReference type="RefSeq" id="WP_085499122.1">
    <property type="nucleotide sequence ID" value="NZ_FXAZ01000013.1"/>
</dbReference>
<keyword evidence="4" id="KW-1185">Reference proteome</keyword>
<evidence type="ECO:0000256" key="2">
    <source>
        <dbReference type="ARBA" id="ARBA00022840"/>
    </source>
</evidence>
<dbReference type="InterPro" id="IPR027417">
    <property type="entry name" value="P-loop_NTPase"/>
</dbReference>
<sequence>MKLLFVAGQLNRIVEHYHFKSFDLYPSGPLFLSNLPAYWSEVNPNVDAVLVLDEGSMGSSSTSRQEWLTLLSQMETAIGAPQIIAITRDRDVERYLQSLMPRFKLLSVEFSNDIRVTIEFISQAVLSNVEVKSRRVQAEASAAEVKTNRLSEPEHAQEKKSSFLDRLLKKNKNVTERTATDALTKQLEKISRGMSRVVAVTGHRGSGVTSTVVNVASEASKRGLSTIIIDLDIQYRTMNMYFNSFHERTKKDDVIHASLIRTLARPQDYTTTTYQIKDNLWLTSLGYDFKDRLLVEQFYNAAKLISLLSLLRSKFNLILLDMPLDLCEPFHDILIHIDTFGLCVPNNIYAVLNTLKNMEAVLDNETIAYLNAKSRLVVTQYNDRSRFQQEQFTPEAVSRVMTSGLLDSFMYETKVAGFVPYSQEFDGQIEADMPIVHTSKEHEHAFGSILLRLMEGTS</sequence>
<protein>
    <submittedName>
        <fullName evidence="3">AAA domain-containing protein</fullName>
    </submittedName>
</protein>
<dbReference type="GO" id="GO:0005524">
    <property type="term" value="F:ATP binding"/>
    <property type="evidence" value="ECO:0007669"/>
    <property type="project" value="UniProtKB-KW"/>
</dbReference>
<dbReference type="Gene3D" id="3.40.50.300">
    <property type="entry name" value="P-loop containing nucleotide triphosphate hydrolases"/>
    <property type="match status" value="1"/>
</dbReference>
<dbReference type="EMBL" id="FXAZ01000013">
    <property type="protein sequence ID" value="SMG59511.1"/>
    <property type="molecule type" value="Genomic_DNA"/>
</dbReference>
<dbReference type="GO" id="GO:0016887">
    <property type="term" value="F:ATP hydrolysis activity"/>
    <property type="evidence" value="ECO:0007669"/>
    <property type="project" value="TreeGrafter"/>
</dbReference>
<dbReference type="InterPro" id="IPR050625">
    <property type="entry name" value="ParA/MinD_ATPase"/>
</dbReference>
<dbReference type="PANTHER" id="PTHR43384:SF6">
    <property type="entry name" value="SEPTUM SITE-DETERMINING PROTEIN MIND HOMOLOG, CHLOROPLASTIC"/>
    <property type="match status" value="1"/>
</dbReference>
<gene>
    <name evidence="3" type="ORF">SAMN06295960_4961</name>
</gene>
<dbReference type="PANTHER" id="PTHR43384">
    <property type="entry name" value="SEPTUM SITE-DETERMINING PROTEIN MIND HOMOLOG, CHLOROPLASTIC-RELATED"/>
    <property type="match status" value="1"/>
</dbReference>
<dbReference type="SUPFAM" id="SSF52540">
    <property type="entry name" value="P-loop containing nucleoside triphosphate hydrolases"/>
    <property type="match status" value="1"/>
</dbReference>
<proteinExistence type="predicted"/>
<dbReference type="STRING" id="1852522.SAMN06295960_4961"/>
<dbReference type="Proteomes" id="UP000193834">
    <property type="component" value="Unassembled WGS sequence"/>
</dbReference>
<dbReference type="GO" id="GO:0051782">
    <property type="term" value="P:negative regulation of cell division"/>
    <property type="evidence" value="ECO:0007669"/>
    <property type="project" value="TreeGrafter"/>
</dbReference>
<keyword evidence="1" id="KW-0547">Nucleotide-binding</keyword>
<dbReference type="AlphaFoldDB" id="A0A1X7M0B1"/>
<organism evidence="3 4">
    <name type="scientific">Paenibacillus aquistagni</name>
    <dbReference type="NCBI Taxonomy" id="1852522"/>
    <lineage>
        <taxon>Bacteria</taxon>
        <taxon>Bacillati</taxon>
        <taxon>Bacillota</taxon>
        <taxon>Bacilli</taxon>
        <taxon>Bacillales</taxon>
        <taxon>Paenibacillaceae</taxon>
        <taxon>Paenibacillus</taxon>
    </lineage>
</organism>
<accession>A0A1X7M0B1</accession>
<keyword evidence="2" id="KW-0067">ATP-binding</keyword>
<dbReference type="GO" id="GO:0009898">
    <property type="term" value="C:cytoplasmic side of plasma membrane"/>
    <property type="evidence" value="ECO:0007669"/>
    <property type="project" value="TreeGrafter"/>
</dbReference>
<evidence type="ECO:0000256" key="1">
    <source>
        <dbReference type="ARBA" id="ARBA00022741"/>
    </source>
</evidence>
<dbReference type="GO" id="GO:0005829">
    <property type="term" value="C:cytosol"/>
    <property type="evidence" value="ECO:0007669"/>
    <property type="project" value="TreeGrafter"/>
</dbReference>
<evidence type="ECO:0000313" key="3">
    <source>
        <dbReference type="EMBL" id="SMG59511.1"/>
    </source>
</evidence>
<dbReference type="OrthoDB" id="2663226at2"/>
<evidence type="ECO:0000313" key="4">
    <source>
        <dbReference type="Proteomes" id="UP000193834"/>
    </source>
</evidence>